<reference evidence="4" key="1">
    <citation type="journal article" date="2019" name="Int. J. Syst. Evol. Microbiol.">
        <title>The Global Catalogue of Microorganisms (GCM) 10K type strain sequencing project: providing services to taxonomists for standard genome sequencing and annotation.</title>
        <authorList>
            <consortium name="The Broad Institute Genomics Platform"/>
            <consortium name="The Broad Institute Genome Sequencing Center for Infectious Disease"/>
            <person name="Wu L."/>
            <person name="Ma J."/>
        </authorList>
    </citation>
    <scope>NUCLEOTIDE SEQUENCE [LARGE SCALE GENOMIC DNA]</scope>
    <source>
        <strain evidence="4">CCM 8937</strain>
    </source>
</reference>
<protein>
    <submittedName>
        <fullName evidence="3">DUF1129 family protein</fullName>
    </submittedName>
</protein>
<keyword evidence="4" id="KW-1185">Reference proteome</keyword>
<evidence type="ECO:0000313" key="3">
    <source>
        <dbReference type="EMBL" id="MFD1410941.1"/>
    </source>
</evidence>
<feature type="transmembrane region" description="Helical" evidence="2">
    <location>
        <begin position="163"/>
        <end position="180"/>
    </location>
</feature>
<evidence type="ECO:0000256" key="1">
    <source>
        <dbReference type="SAM" id="MobiDB-lite"/>
    </source>
</evidence>
<dbReference type="RefSeq" id="WP_125649316.1">
    <property type="nucleotide sequence ID" value="NZ_JBHTOH010000030.1"/>
</dbReference>
<feature type="transmembrane region" description="Helical" evidence="2">
    <location>
        <begin position="243"/>
        <end position="268"/>
    </location>
</feature>
<feature type="transmembrane region" description="Helical" evidence="2">
    <location>
        <begin position="274"/>
        <end position="291"/>
    </location>
</feature>
<keyword evidence="2" id="KW-1133">Transmembrane helix</keyword>
<sequence>MESNEEKQQKTTAATDESAVTDEQPTSESESKTADAASTEATAVSNAERNKKASAQQAKSRARQVTFKEIATMSTEELRAELTNKNVDYVFKMHKLLVEAGYTPEDADAKINGFLPEIIKAQRTGKPANQLYGAPTVKVENIIHAPAKPITLKYWMRSVDWSLLYLVILAAVFGVMGLFMKKQTNSAANSGLGTLIVMSIAFGFLLTWFTDNMDARRNKNKTAADDQAAEADDKKKKQPLWRVILLSVVGVFAVMVLISFMTVVTPALNPILPAYGYFILAVLAYGGRYLFRRHYHIKGRLM</sequence>
<feature type="region of interest" description="Disordered" evidence="1">
    <location>
        <begin position="1"/>
        <end position="62"/>
    </location>
</feature>
<name>A0ABW4BL31_9LACO</name>
<comment type="caution">
    <text evidence="3">The sequence shown here is derived from an EMBL/GenBank/DDBJ whole genome shotgun (WGS) entry which is preliminary data.</text>
</comment>
<feature type="transmembrane region" description="Helical" evidence="2">
    <location>
        <begin position="192"/>
        <end position="209"/>
    </location>
</feature>
<gene>
    <name evidence="3" type="ORF">ACFQ4R_04860</name>
</gene>
<keyword evidence="2" id="KW-0472">Membrane</keyword>
<evidence type="ECO:0000256" key="2">
    <source>
        <dbReference type="SAM" id="Phobius"/>
    </source>
</evidence>
<proteinExistence type="predicted"/>
<accession>A0ABW4BL31</accession>
<evidence type="ECO:0000313" key="4">
    <source>
        <dbReference type="Proteomes" id="UP001597191"/>
    </source>
</evidence>
<dbReference type="InterPro" id="IPR009214">
    <property type="entry name" value="DUF1129"/>
</dbReference>
<keyword evidence="2" id="KW-0812">Transmembrane</keyword>
<dbReference type="Proteomes" id="UP001597191">
    <property type="component" value="Unassembled WGS sequence"/>
</dbReference>
<dbReference type="EMBL" id="JBHTOH010000030">
    <property type="protein sequence ID" value="MFD1410941.1"/>
    <property type="molecule type" value="Genomic_DNA"/>
</dbReference>
<organism evidence="3 4">
    <name type="scientific">Lapidilactobacillus gannanensis</name>
    <dbReference type="NCBI Taxonomy" id="2486002"/>
    <lineage>
        <taxon>Bacteria</taxon>
        <taxon>Bacillati</taxon>
        <taxon>Bacillota</taxon>
        <taxon>Bacilli</taxon>
        <taxon>Lactobacillales</taxon>
        <taxon>Lactobacillaceae</taxon>
        <taxon>Lapidilactobacillus</taxon>
    </lineage>
</organism>
<dbReference type="Pfam" id="PF06570">
    <property type="entry name" value="DUF1129"/>
    <property type="match status" value="1"/>
</dbReference>